<feature type="domain" description="GH18" evidence="11">
    <location>
        <begin position="230"/>
        <end position="595"/>
    </location>
</feature>
<dbReference type="SUPFAM" id="SSF51445">
    <property type="entry name" value="(Trans)glycosidases"/>
    <property type="match status" value="1"/>
</dbReference>
<evidence type="ECO:0000259" key="10">
    <source>
        <dbReference type="PROSITE" id="PS50853"/>
    </source>
</evidence>
<sequence>MRNQSMTNRWGLSALLLGALLGGCGGGKADDTGLPGAPSAVKADAADAEALVKWTPPSTDGGNPLMYYVVRCEPTCGGAIVAADALQATVRGLNNGFPYLFKVSAVNAKGEGPTSVPSESVTPRAGAEVANPTVPGQPRSVRATAGNGEAYVSWLAPASFGGRALTSYRVTAEPGGTTVTVDAPAASVSISGLINGVPYRFKVVATNAVGAGPEVMTSLVQPHPGGAPASWVSGYYMGYQRALLPVERVDLSGITHLFVGRFKPGPFGTVSADLDITEYEGPVLARALAERAHAQGRKALMMLGGFGEHDHFLSATTEESRPILVKNLLKTMDALGYDGIDVDWEPIILAADIPEGAPPQPDDGAQLLALLDDLRAARPDILLTMPVDWLNANFGMSPARAAFMGKLAARVDQMNIMSYKMSGNWGSWESWHSSPLTDEAPNRPSSVASSVKGYLAAGVPAGRLGMGIGFFGTCWQGVTEPRTPLDGRRDVIEGQSDNAMSFKNIMTEYFEPQAYRWDGQAKSPYLSFSQAFGPGHCNYISYEDAQSVAAKGRFAREQGLGGTILWTINQGHLPQEVEGKRDPLLQAVKHAFLDP</sequence>
<organism evidence="12 13">
    <name type="scientific">Pyxidicoccus parkwayensis</name>
    <dbReference type="NCBI Taxonomy" id="2813578"/>
    <lineage>
        <taxon>Bacteria</taxon>
        <taxon>Pseudomonadati</taxon>
        <taxon>Myxococcota</taxon>
        <taxon>Myxococcia</taxon>
        <taxon>Myxococcales</taxon>
        <taxon>Cystobacterineae</taxon>
        <taxon>Myxococcaceae</taxon>
        <taxon>Pyxidicoccus</taxon>
    </lineage>
</organism>
<proteinExistence type="inferred from homology"/>
<dbReference type="PANTHER" id="PTHR11177:SF317">
    <property type="entry name" value="CHITINASE 12-RELATED"/>
    <property type="match status" value="1"/>
</dbReference>
<keyword evidence="5" id="KW-0624">Polysaccharide degradation</keyword>
<evidence type="ECO:0000256" key="7">
    <source>
        <dbReference type="RuleBase" id="RU000489"/>
    </source>
</evidence>
<dbReference type="PANTHER" id="PTHR11177">
    <property type="entry name" value="CHITINASE"/>
    <property type="match status" value="1"/>
</dbReference>
<dbReference type="InterPro" id="IPR029070">
    <property type="entry name" value="Chitinase_insertion_sf"/>
</dbReference>
<dbReference type="CDD" id="cd00063">
    <property type="entry name" value="FN3"/>
    <property type="match status" value="2"/>
</dbReference>
<dbReference type="Pfam" id="PF00704">
    <property type="entry name" value="Glyco_hydro_18"/>
    <property type="match status" value="1"/>
</dbReference>
<keyword evidence="4 7" id="KW-0378">Hydrolase</keyword>
<dbReference type="InterPro" id="IPR013783">
    <property type="entry name" value="Ig-like_fold"/>
</dbReference>
<dbReference type="Gene3D" id="3.10.50.10">
    <property type="match status" value="1"/>
</dbReference>
<keyword evidence="5" id="KW-0146">Chitin degradation</keyword>
<evidence type="ECO:0000256" key="4">
    <source>
        <dbReference type="ARBA" id="ARBA00022801"/>
    </source>
</evidence>
<evidence type="ECO:0000256" key="8">
    <source>
        <dbReference type="SAM" id="MobiDB-lite"/>
    </source>
</evidence>
<evidence type="ECO:0000313" key="13">
    <source>
        <dbReference type="Proteomes" id="UP000662747"/>
    </source>
</evidence>
<reference evidence="12 13" key="1">
    <citation type="submission" date="2021-02" db="EMBL/GenBank/DDBJ databases">
        <title>De Novo genome assembly of isolated myxobacteria.</title>
        <authorList>
            <person name="Stevens D.C."/>
        </authorList>
    </citation>
    <scope>NUCLEOTIDE SEQUENCE [LARGE SCALE GENOMIC DNA]</scope>
    <source>
        <strain evidence="13">SCPEA02</strain>
    </source>
</reference>
<dbReference type="InterPro" id="IPR001223">
    <property type="entry name" value="Glyco_hydro18_cat"/>
</dbReference>
<comment type="similarity">
    <text evidence="2">Belongs to the glycosyl hydrolase 18 family. Chitinase class II subfamily.</text>
</comment>
<feature type="domain" description="Fibronectin type-III" evidence="10">
    <location>
        <begin position="34"/>
        <end position="125"/>
    </location>
</feature>
<keyword evidence="13" id="KW-1185">Reference proteome</keyword>
<name>A0ABX7NND7_9BACT</name>
<evidence type="ECO:0000256" key="6">
    <source>
        <dbReference type="ARBA" id="ARBA00023295"/>
    </source>
</evidence>
<dbReference type="SUPFAM" id="SSF49265">
    <property type="entry name" value="Fibronectin type III"/>
    <property type="match status" value="1"/>
</dbReference>
<dbReference type="InterPro" id="IPR011583">
    <property type="entry name" value="Chitinase_II/V-like_cat"/>
</dbReference>
<dbReference type="Proteomes" id="UP000662747">
    <property type="component" value="Chromosome"/>
</dbReference>
<dbReference type="InterPro" id="IPR001579">
    <property type="entry name" value="Glyco_hydro_18_chit_AS"/>
</dbReference>
<keyword evidence="9" id="KW-0732">Signal</keyword>
<keyword evidence="6 7" id="KW-0326">Glycosidase</keyword>
<dbReference type="InterPro" id="IPR050314">
    <property type="entry name" value="Glycosyl_Hydrlase_18"/>
</dbReference>
<evidence type="ECO:0000313" key="12">
    <source>
        <dbReference type="EMBL" id="QSQ18916.1"/>
    </source>
</evidence>
<dbReference type="EC" id="3.2.1.14" evidence="3"/>
<gene>
    <name evidence="12" type="ORF">JY651_26540</name>
</gene>
<evidence type="ECO:0000259" key="11">
    <source>
        <dbReference type="PROSITE" id="PS51910"/>
    </source>
</evidence>
<dbReference type="Gene3D" id="2.60.40.10">
    <property type="entry name" value="Immunoglobulins"/>
    <property type="match status" value="2"/>
</dbReference>
<evidence type="ECO:0000256" key="9">
    <source>
        <dbReference type="SAM" id="SignalP"/>
    </source>
</evidence>
<dbReference type="PROSITE" id="PS50853">
    <property type="entry name" value="FN3"/>
    <property type="match status" value="2"/>
</dbReference>
<feature type="region of interest" description="Disordered" evidence="8">
    <location>
        <begin position="111"/>
        <end position="139"/>
    </location>
</feature>
<dbReference type="SMART" id="SM00060">
    <property type="entry name" value="FN3"/>
    <property type="match status" value="2"/>
</dbReference>
<evidence type="ECO:0000256" key="3">
    <source>
        <dbReference type="ARBA" id="ARBA00012729"/>
    </source>
</evidence>
<feature type="signal peptide" evidence="9">
    <location>
        <begin position="1"/>
        <end position="29"/>
    </location>
</feature>
<dbReference type="Gene3D" id="3.20.20.80">
    <property type="entry name" value="Glycosidases"/>
    <property type="match status" value="1"/>
</dbReference>
<accession>A0ABX7NND7</accession>
<feature type="domain" description="Fibronectin type-III" evidence="10">
    <location>
        <begin position="134"/>
        <end position="225"/>
    </location>
</feature>
<dbReference type="InterPro" id="IPR003961">
    <property type="entry name" value="FN3_dom"/>
</dbReference>
<dbReference type="SMART" id="SM00636">
    <property type="entry name" value="Glyco_18"/>
    <property type="match status" value="1"/>
</dbReference>
<evidence type="ECO:0000256" key="5">
    <source>
        <dbReference type="ARBA" id="ARBA00023024"/>
    </source>
</evidence>
<evidence type="ECO:0000256" key="2">
    <source>
        <dbReference type="ARBA" id="ARBA00009121"/>
    </source>
</evidence>
<keyword evidence="5" id="KW-0119">Carbohydrate metabolism</keyword>
<evidence type="ECO:0000256" key="1">
    <source>
        <dbReference type="ARBA" id="ARBA00000822"/>
    </source>
</evidence>
<dbReference type="PROSITE" id="PS51910">
    <property type="entry name" value="GH18_2"/>
    <property type="match status" value="1"/>
</dbReference>
<dbReference type="PROSITE" id="PS51257">
    <property type="entry name" value="PROKAR_LIPOPROTEIN"/>
    <property type="match status" value="1"/>
</dbReference>
<comment type="catalytic activity">
    <reaction evidence="1">
        <text>Random endo-hydrolysis of N-acetyl-beta-D-glucosaminide (1-&gt;4)-beta-linkages in chitin and chitodextrins.</text>
        <dbReference type="EC" id="3.2.1.14"/>
    </reaction>
</comment>
<dbReference type="InterPro" id="IPR017853">
    <property type="entry name" value="GH"/>
</dbReference>
<dbReference type="Pfam" id="PF00041">
    <property type="entry name" value="fn3"/>
    <property type="match status" value="2"/>
</dbReference>
<protein>
    <recommendedName>
        <fullName evidence="3">chitinase</fullName>
        <ecNumber evidence="3">3.2.1.14</ecNumber>
    </recommendedName>
</protein>
<dbReference type="EMBL" id="CP071090">
    <property type="protein sequence ID" value="QSQ18916.1"/>
    <property type="molecule type" value="Genomic_DNA"/>
</dbReference>
<dbReference type="PROSITE" id="PS01095">
    <property type="entry name" value="GH18_1"/>
    <property type="match status" value="1"/>
</dbReference>
<feature type="chain" id="PRO_5047152411" description="chitinase" evidence="9">
    <location>
        <begin position="30"/>
        <end position="595"/>
    </location>
</feature>
<dbReference type="InterPro" id="IPR036116">
    <property type="entry name" value="FN3_sf"/>
</dbReference>